<accession>A0ABW8IGQ6</accession>
<evidence type="ECO:0000313" key="8">
    <source>
        <dbReference type="EMBL" id="MFK2854386.1"/>
    </source>
</evidence>
<comment type="subcellular location">
    <subcellularLocation>
        <location evidence="1">Cell membrane</location>
        <topology evidence="1">Multi-pass membrane protein</topology>
    </subcellularLocation>
</comment>
<name>A0ABW8IGQ6_9GAMM</name>
<reference evidence="8 9" key="1">
    <citation type="submission" date="2020-10" db="EMBL/GenBank/DDBJ databases">
        <title>Phylogeny of dyella-like bacteria.</title>
        <authorList>
            <person name="Fu J."/>
        </authorList>
    </citation>
    <scope>NUCLEOTIDE SEQUENCE [LARGE SCALE GENOMIC DNA]</scope>
    <source>
        <strain evidence="8 9">DHG40</strain>
    </source>
</reference>
<gene>
    <name evidence="8" type="ORF">ISP18_07270</name>
</gene>
<dbReference type="PANTHER" id="PTHR36115:SF6">
    <property type="entry name" value="PROLINE-RICH ANTIGEN HOMOLOG"/>
    <property type="match status" value="1"/>
</dbReference>
<dbReference type="EMBL" id="JADIKI010000022">
    <property type="protein sequence ID" value="MFK2854386.1"/>
    <property type="molecule type" value="Genomic_DNA"/>
</dbReference>
<feature type="domain" description="RDD" evidence="7">
    <location>
        <begin position="13"/>
        <end position="159"/>
    </location>
</feature>
<dbReference type="Proteomes" id="UP001620409">
    <property type="component" value="Unassembled WGS sequence"/>
</dbReference>
<comment type="caution">
    <text evidence="8">The sequence shown here is derived from an EMBL/GenBank/DDBJ whole genome shotgun (WGS) entry which is preliminary data.</text>
</comment>
<keyword evidence="4 6" id="KW-1133">Transmembrane helix</keyword>
<evidence type="ECO:0000259" key="7">
    <source>
        <dbReference type="Pfam" id="PF06271"/>
    </source>
</evidence>
<organism evidence="8 9">
    <name type="scientific">Dyella humi</name>
    <dbReference type="NCBI Taxonomy" id="1770547"/>
    <lineage>
        <taxon>Bacteria</taxon>
        <taxon>Pseudomonadati</taxon>
        <taxon>Pseudomonadota</taxon>
        <taxon>Gammaproteobacteria</taxon>
        <taxon>Lysobacterales</taxon>
        <taxon>Rhodanobacteraceae</taxon>
        <taxon>Dyella</taxon>
    </lineage>
</organism>
<feature type="transmembrane region" description="Helical" evidence="6">
    <location>
        <begin position="183"/>
        <end position="201"/>
    </location>
</feature>
<feature type="transmembrane region" description="Helical" evidence="6">
    <location>
        <begin position="53"/>
        <end position="70"/>
    </location>
</feature>
<dbReference type="RefSeq" id="WP_380008780.1">
    <property type="nucleotide sequence ID" value="NZ_JADIKI010000022.1"/>
</dbReference>
<evidence type="ECO:0000256" key="5">
    <source>
        <dbReference type="ARBA" id="ARBA00023136"/>
    </source>
</evidence>
<keyword evidence="5 6" id="KW-0472">Membrane</keyword>
<feature type="transmembrane region" description="Helical" evidence="6">
    <location>
        <begin position="125"/>
        <end position="146"/>
    </location>
</feature>
<keyword evidence="3 6" id="KW-0812">Transmembrane</keyword>
<dbReference type="PANTHER" id="PTHR36115">
    <property type="entry name" value="PROLINE-RICH ANTIGEN HOMOLOG-RELATED"/>
    <property type="match status" value="1"/>
</dbReference>
<keyword evidence="9" id="KW-1185">Reference proteome</keyword>
<dbReference type="InterPro" id="IPR010432">
    <property type="entry name" value="RDD"/>
</dbReference>
<sequence length="313" mass="33928">MSVTEGGQDLVIAGFWPRIGAFVVDVIILGLVGMVIGGLMYSSLASIGAPARLIGFFISLVYFGVLNSRIGNGQTLANRWFGLRVVDAQGELLSLPRALLRYTVLGVPYFFNNLPLSATTMMSPVLIGLLSLVVGGAGFALVYLYVFNRRTRQSLHDLVVGSYVVRVQPEAARADFPPIWRGHLVVIAVVTLLSLGAPAVVNRLVRTDLFAGLMPLYQTLETQPHVMNAGVTRGWAASTGRPTTHYLSAQLRVDAPITDDAGYARGIAQVLAKGDPHFSEEDVVTVGLSYGYDIGIASWWTRRAYSFKRGELQ</sequence>
<dbReference type="InterPro" id="IPR051791">
    <property type="entry name" value="Pra-immunoreactive"/>
</dbReference>
<dbReference type="Pfam" id="PF06271">
    <property type="entry name" value="RDD"/>
    <property type="match status" value="1"/>
</dbReference>
<protein>
    <submittedName>
        <fullName evidence="8">RDD family protein</fullName>
    </submittedName>
</protein>
<proteinExistence type="predicted"/>
<evidence type="ECO:0000256" key="6">
    <source>
        <dbReference type="SAM" id="Phobius"/>
    </source>
</evidence>
<evidence type="ECO:0000313" key="9">
    <source>
        <dbReference type="Proteomes" id="UP001620409"/>
    </source>
</evidence>
<evidence type="ECO:0000256" key="4">
    <source>
        <dbReference type="ARBA" id="ARBA00022989"/>
    </source>
</evidence>
<evidence type="ECO:0000256" key="2">
    <source>
        <dbReference type="ARBA" id="ARBA00022475"/>
    </source>
</evidence>
<keyword evidence="2" id="KW-1003">Cell membrane</keyword>
<feature type="transmembrane region" description="Helical" evidence="6">
    <location>
        <begin position="19"/>
        <end position="41"/>
    </location>
</feature>
<evidence type="ECO:0000256" key="3">
    <source>
        <dbReference type="ARBA" id="ARBA00022692"/>
    </source>
</evidence>
<evidence type="ECO:0000256" key="1">
    <source>
        <dbReference type="ARBA" id="ARBA00004651"/>
    </source>
</evidence>